<proteinExistence type="predicted"/>
<keyword evidence="3" id="KW-1133">Transmembrane helix</keyword>
<dbReference type="InterPro" id="IPR006514">
    <property type="entry name" value="IRX15/GXM/AGM"/>
</dbReference>
<keyword evidence="4" id="KW-0472">Membrane</keyword>
<evidence type="ECO:0000256" key="4">
    <source>
        <dbReference type="ARBA" id="ARBA00023136"/>
    </source>
</evidence>
<evidence type="ECO:0000256" key="2">
    <source>
        <dbReference type="ARBA" id="ARBA00022692"/>
    </source>
</evidence>
<dbReference type="GO" id="GO:0000139">
    <property type="term" value="C:Golgi membrane"/>
    <property type="evidence" value="ECO:0007669"/>
    <property type="project" value="UniProtKB-SubCell"/>
</dbReference>
<dbReference type="GO" id="GO:0045492">
    <property type="term" value="P:xylan biosynthetic process"/>
    <property type="evidence" value="ECO:0007669"/>
    <property type="project" value="InterPro"/>
</dbReference>
<comment type="subcellular location">
    <subcellularLocation>
        <location evidence="1">Golgi apparatus membrane</location>
        <topology evidence="1">Single-pass membrane protein</topology>
    </subcellularLocation>
</comment>
<organism evidence="5 6">
    <name type="scientific">Amborella trichopoda</name>
    <dbReference type="NCBI Taxonomy" id="13333"/>
    <lineage>
        <taxon>Eukaryota</taxon>
        <taxon>Viridiplantae</taxon>
        <taxon>Streptophyta</taxon>
        <taxon>Embryophyta</taxon>
        <taxon>Tracheophyta</taxon>
        <taxon>Spermatophyta</taxon>
        <taxon>Magnoliopsida</taxon>
        <taxon>Amborellales</taxon>
        <taxon>Amborellaceae</taxon>
        <taxon>Amborella</taxon>
    </lineage>
</organism>
<dbReference type="EMBL" id="KI396610">
    <property type="protein sequence ID" value="ERM97069.1"/>
    <property type="molecule type" value="Genomic_DNA"/>
</dbReference>
<gene>
    <name evidence="5" type="ORF">AMTR_s00122p00116060</name>
</gene>
<evidence type="ECO:0000313" key="6">
    <source>
        <dbReference type="Proteomes" id="UP000017836"/>
    </source>
</evidence>
<keyword evidence="6" id="KW-1185">Reference proteome</keyword>
<protein>
    <submittedName>
        <fullName evidence="5">Uncharacterized protein</fullName>
    </submittedName>
</protein>
<dbReference type="Gramene" id="ERM97069">
    <property type="protein sequence ID" value="ERM97069"/>
    <property type="gene ID" value="AMTR_s00122p00116060"/>
</dbReference>
<dbReference type="Proteomes" id="UP000017836">
    <property type="component" value="Unassembled WGS sequence"/>
</dbReference>
<sequence>MRVSIAFAHIEKRYPGIEAYDFQYTTKVAQKEELTRAAKEQVGGECRPVQNLALTLNDLALVQGLQARGYQAV</sequence>
<evidence type="ECO:0000313" key="5">
    <source>
        <dbReference type="EMBL" id="ERM97069.1"/>
    </source>
</evidence>
<keyword evidence="2" id="KW-0812">Transmembrane</keyword>
<dbReference type="AlphaFoldDB" id="W1NQI0"/>
<evidence type="ECO:0000256" key="1">
    <source>
        <dbReference type="ARBA" id="ARBA00004194"/>
    </source>
</evidence>
<accession>W1NQI0</accession>
<name>W1NQI0_AMBTC</name>
<dbReference type="Pfam" id="PF21729">
    <property type="entry name" value="IRX15_IRX15L_GXM"/>
    <property type="match status" value="1"/>
</dbReference>
<dbReference type="HOGENOM" id="CLU_2708169_0_0_1"/>
<reference evidence="6" key="1">
    <citation type="journal article" date="2013" name="Science">
        <title>The Amborella genome and the evolution of flowering plants.</title>
        <authorList>
            <consortium name="Amborella Genome Project"/>
        </authorList>
    </citation>
    <scope>NUCLEOTIDE SEQUENCE [LARGE SCALE GENOMIC DNA]</scope>
</reference>
<evidence type="ECO:0000256" key="3">
    <source>
        <dbReference type="ARBA" id="ARBA00022989"/>
    </source>
</evidence>